<accession>A0A1B2HSG9</accession>
<evidence type="ECO:0000256" key="1">
    <source>
        <dbReference type="SAM" id="MobiDB-lite"/>
    </source>
</evidence>
<dbReference type="Proteomes" id="UP000093053">
    <property type="component" value="Chromosome"/>
</dbReference>
<reference evidence="2 3" key="1">
    <citation type="submission" date="2016-07" db="EMBL/GenBank/DDBJ databases">
        <title>Complete genome sequence of the Lentzea guizhouensis DHS C013.</title>
        <authorList>
            <person name="Cao C."/>
        </authorList>
    </citation>
    <scope>NUCLEOTIDE SEQUENCE [LARGE SCALE GENOMIC DNA]</scope>
    <source>
        <strain evidence="2 3">DHS C013</strain>
    </source>
</reference>
<proteinExistence type="predicted"/>
<dbReference type="AlphaFoldDB" id="A0A1B2HSG9"/>
<protein>
    <submittedName>
        <fullName evidence="2">Uncharacterized protein</fullName>
    </submittedName>
</protein>
<dbReference type="EMBL" id="CP016793">
    <property type="protein sequence ID" value="ANZ40638.1"/>
    <property type="molecule type" value="Genomic_DNA"/>
</dbReference>
<gene>
    <name evidence="2" type="ORF">BBK82_36195</name>
</gene>
<dbReference type="STRING" id="1586287.BBK82_36195"/>
<feature type="region of interest" description="Disordered" evidence="1">
    <location>
        <begin position="128"/>
        <end position="151"/>
    </location>
</feature>
<sequence length="292" mass="31745">MSIIRIAVSVLVETRWRLSALNSSDQRVSVWPVSAAAARRLFFSRRSHRRVLLSPPPEARKRPSGENASACTEKTWSVAELIRAGARGSRTSHSRSSPLSAPVAIVVPSGEKATESIAKSPLLGSTVDSGVPVARSQSRTVPSQEDEPMTVPEALSARPWTRSAWPSMVRTGVARLSARLQTRMVRSLPLLMSVRASLVSSTDCTWPSWPLTRPFSTGLRGSLTSMRRMRPSQFAVTSSVPSELNVMWWVASSPAWMRPSSVGWCGSVRSQRIRALSSPTVASTLLSGRNTA</sequence>
<evidence type="ECO:0000313" key="2">
    <source>
        <dbReference type="EMBL" id="ANZ40638.1"/>
    </source>
</evidence>
<organism evidence="2 3">
    <name type="scientific">Lentzea guizhouensis</name>
    <dbReference type="NCBI Taxonomy" id="1586287"/>
    <lineage>
        <taxon>Bacteria</taxon>
        <taxon>Bacillati</taxon>
        <taxon>Actinomycetota</taxon>
        <taxon>Actinomycetes</taxon>
        <taxon>Pseudonocardiales</taxon>
        <taxon>Pseudonocardiaceae</taxon>
        <taxon>Lentzea</taxon>
    </lineage>
</organism>
<evidence type="ECO:0000313" key="3">
    <source>
        <dbReference type="Proteomes" id="UP000093053"/>
    </source>
</evidence>
<name>A0A1B2HSG9_9PSEU</name>
<keyword evidence="3" id="KW-1185">Reference proteome</keyword>
<dbReference type="KEGG" id="led:BBK82_36195"/>